<dbReference type="Proteomes" id="UP000031599">
    <property type="component" value="Unassembled WGS sequence"/>
</dbReference>
<evidence type="ECO:0000313" key="2">
    <source>
        <dbReference type="EMBL" id="KIG14205.1"/>
    </source>
</evidence>
<feature type="transmembrane region" description="Helical" evidence="1">
    <location>
        <begin position="58"/>
        <end position="79"/>
    </location>
</feature>
<feature type="transmembrane region" description="Helical" evidence="1">
    <location>
        <begin position="100"/>
        <end position="118"/>
    </location>
</feature>
<dbReference type="AlphaFoldDB" id="A0A0C2CX80"/>
<name>A0A0C2CX80_9BACT</name>
<keyword evidence="1" id="KW-1133">Transmembrane helix</keyword>
<accession>A0A0C2CX80</accession>
<protein>
    <submittedName>
        <fullName evidence="2">Uncharacterized protein</fullName>
    </submittedName>
</protein>
<organism evidence="2 3">
    <name type="scientific">Enhygromyxa salina</name>
    <dbReference type="NCBI Taxonomy" id="215803"/>
    <lineage>
        <taxon>Bacteria</taxon>
        <taxon>Pseudomonadati</taxon>
        <taxon>Myxococcota</taxon>
        <taxon>Polyangia</taxon>
        <taxon>Nannocystales</taxon>
        <taxon>Nannocystaceae</taxon>
        <taxon>Enhygromyxa</taxon>
    </lineage>
</organism>
<evidence type="ECO:0000256" key="1">
    <source>
        <dbReference type="SAM" id="Phobius"/>
    </source>
</evidence>
<keyword evidence="1" id="KW-0812">Transmembrane</keyword>
<gene>
    <name evidence="2" type="ORF">DB30_06954</name>
</gene>
<comment type="caution">
    <text evidence="2">The sequence shown here is derived from an EMBL/GenBank/DDBJ whole genome shotgun (WGS) entry which is preliminary data.</text>
</comment>
<dbReference type="EMBL" id="JMCC02000076">
    <property type="protein sequence ID" value="KIG14205.1"/>
    <property type="molecule type" value="Genomic_DNA"/>
</dbReference>
<keyword evidence="1" id="KW-0472">Membrane</keyword>
<proteinExistence type="predicted"/>
<dbReference type="RefSeq" id="WP_146660740.1">
    <property type="nucleotide sequence ID" value="NZ_JMCC02000076.1"/>
</dbReference>
<feature type="transmembrane region" description="Helical" evidence="1">
    <location>
        <begin position="138"/>
        <end position="162"/>
    </location>
</feature>
<reference evidence="2 3" key="1">
    <citation type="submission" date="2014-12" db="EMBL/GenBank/DDBJ databases">
        <title>Genome assembly of Enhygromyxa salina DSM 15201.</title>
        <authorList>
            <person name="Sharma G."/>
            <person name="Subramanian S."/>
        </authorList>
    </citation>
    <scope>NUCLEOTIDE SEQUENCE [LARGE SCALE GENOMIC DNA]</scope>
    <source>
        <strain evidence="2 3">DSM 15201</strain>
    </source>
</reference>
<sequence>MRDARAAGLRPRSPSLALALAALVCLAILAGLRARAPGWIGAALERAFTQTEPALPDPSLAAAALLGVLATLASAAMLFHGRRASRRRLGVVVEVGEIPPWVALGSCVTALVLTLVWLRPAVAGAARCVDTPGLAGLWSVWSGWLGRGLLALALVAASVGVFERLVSARRLWQGLHLTRTQQRERARASGARARQR</sequence>
<evidence type="ECO:0000313" key="3">
    <source>
        <dbReference type="Proteomes" id="UP000031599"/>
    </source>
</evidence>